<dbReference type="PIRSF" id="PIRSF005647">
    <property type="entry name" value="CooC"/>
    <property type="match status" value="1"/>
</dbReference>
<dbReference type="InterPro" id="IPR002586">
    <property type="entry name" value="CobQ/CobB/MinD/ParA_Nub-bd_dom"/>
</dbReference>
<dbReference type="Proteomes" id="UP000001941">
    <property type="component" value="Chromosome"/>
</dbReference>
<dbReference type="InterPro" id="IPR027417">
    <property type="entry name" value="P-loop_NTPase"/>
</dbReference>
<evidence type="ECO:0000256" key="2">
    <source>
        <dbReference type="ARBA" id="ARBA00022840"/>
    </source>
</evidence>
<dbReference type="AlphaFoldDB" id="Q2FUE8"/>
<name>Q2FUE8_METHJ</name>
<gene>
    <name evidence="4" type="ordered locus">Mhun_0244</name>
</gene>
<dbReference type="InParanoid" id="Q2FUE8"/>
<dbReference type="GeneID" id="3924886"/>
<dbReference type="FunFam" id="3.40.50.300:FF:001573">
    <property type="entry name" value="Carbon monoxide dehydrogenase accessory protein CooC"/>
    <property type="match status" value="1"/>
</dbReference>
<dbReference type="GO" id="GO:0009898">
    <property type="term" value="C:cytoplasmic side of plasma membrane"/>
    <property type="evidence" value="ECO:0007669"/>
    <property type="project" value="TreeGrafter"/>
</dbReference>
<dbReference type="eggNOG" id="arCOG00588">
    <property type="taxonomic scope" value="Archaea"/>
</dbReference>
<dbReference type="EnsemblBacteria" id="ABD40016">
    <property type="protein sequence ID" value="ABD40016"/>
    <property type="gene ID" value="Mhun_0244"/>
</dbReference>
<proteinExistence type="predicted"/>
<dbReference type="SUPFAM" id="SSF52540">
    <property type="entry name" value="P-loop containing nucleoside triphosphate hydrolases"/>
    <property type="match status" value="1"/>
</dbReference>
<evidence type="ECO:0000259" key="3">
    <source>
        <dbReference type="Pfam" id="PF01656"/>
    </source>
</evidence>
<dbReference type="PANTHER" id="PTHR43384:SF3">
    <property type="entry name" value="AAA+ ATPASE DOMAIN-CONTAINING PROTEIN"/>
    <property type="match status" value="1"/>
</dbReference>
<protein>
    <submittedName>
        <fullName evidence="4">Cobyrinic acid a,c-diamide synthase</fullName>
    </submittedName>
</protein>
<keyword evidence="2" id="KW-0067">ATP-binding</keyword>
<dbReference type="HOGENOM" id="CLU_082962_1_0_2"/>
<organism evidence="4 5">
    <name type="scientific">Methanospirillum hungatei JF-1 (strain ATCC 27890 / DSM 864 / NBRC 100397 / JF-1)</name>
    <dbReference type="NCBI Taxonomy" id="323259"/>
    <lineage>
        <taxon>Archaea</taxon>
        <taxon>Methanobacteriati</taxon>
        <taxon>Methanobacteriota</taxon>
        <taxon>Stenosarchaea group</taxon>
        <taxon>Methanomicrobia</taxon>
        <taxon>Methanomicrobiales</taxon>
        <taxon>Methanospirillaceae</taxon>
        <taxon>Methanospirillum</taxon>
    </lineage>
</organism>
<reference evidence="5" key="1">
    <citation type="journal article" date="2016" name="Stand. Genomic Sci.">
        <title>Complete genome sequence of Methanospirillum hungatei type strain JF1.</title>
        <authorList>
            <person name="Gunsalus R.P."/>
            <person name="Cook L.E."/>
            <person name="Crable B."/>
            <person name="Rohlin L."/>
            <person name="McDonald E."/>
            <person name="Mouttaki H."/>
            <person name="Sieber J.R."/>
            <person name="Poweleit N."/>
            <person name="Zhou H."/>
            <person name="Lapidus A.L."/>
            <person name="Daligault H.E."/>
            <person name="Land M."/>
            <person name="Gilna P."/>
            <person name="Ivanova N."/>
            <person name="Kyrpides N."/>
            <person name="Culley D.E."/>
            <person name="McInerney M.J."/>
        </authorList>
    </citation>
    <scope>NUCLEOTIDE SEQUENCE [LARGE SCALE GENOMIC DNA]</scope>
    <source>
        <strain evidence="5">ATCC 27890 / DSM 864 / NBRC 100397 / JF-1</strain>
    </source>
</reference>
<dbReference type="Gene3D" id="3.40.50.300">
    <property type="entry name" value="P-loop containing nucleotide triphosphate hydrolases"/>
    <property type="match status" value="1"/>
</dbReference>
<sequence length="258" mass="27738">MKILICGKGGSGKSTLTALLAEYYGKDGKKVMVVDTDESNLGLHRFLGVNHPTDLMDQMGGKQELLGKMMSAMKSSEGIMNLQLFDQEWKLQDIPPACIAENGTVRLLSIGKIHHAGEGCACPMGFVAKQFLKNLKLLDNEMVIIDTEAGLEHFGRGVEEGADAVLMVLDPSYESVLLAKKAADMAASLSLPMYFVLNKVTQEISTQMRKDLPADKIIGEIPVDQNLLSAGLAGKEITGSSQSVMPVIQNIIAGIKSS</sequence>
<dbReference type="STRING" id="323259.Mhun_0244"/>
<accession>Q2FUE8</accession>
<evidence type="ECO:0000313" key="5">
    <source>
        <dbReference type="Proteomes" id="UP000001941"/>
    </source>
</evidence>
<keyword evidence="1" id="KW-0547">Nucleotide-binding</keyword>
<feature type="domain" description="CobQ/CobB/MinD/ParA nucleotide binding" evidence="3">
    <location>
        <begin position="5"/>
        <end position="235"/>
    </location>
</feature>
<dbReference type="PANTHER" id="PTHR43384">
    <property type="entry name" value="SEPTUM SITE-DETERMINING PROTEIN MIND HOMOLOG, CHLOROPLASTIC-RELATED"/>
    <property type="match status" value="1"/>
</dbReference>
<dbReference type="RefSeq" id="WP_011447311.1">
    <property type="nucleotide sequence ID" value="NC_007796.1"/>
</dbReference>
<dbReference type="InterPro" id="IPR050625">
    <property type="entry name" value="ParA/MinD_ATPase"/>
</dbReference>
<dbReference type="InterPro" id="IPR014433">
    <property type="entry name" value="CooC"/>
</dbReference>
<dbReference type="GO" id="GO:0016887">
    <property type="term" value="F:ATP hydrolysis activity"/>
    <property type="evidence" value="ECO:0007669"/>
    <property type="project" value="TreeGrafter"/>
</dbReference>
<dbReference type="EMBL" id="CP000254">
    <property type="protein sequence ID" value="ABD40016.1"/>
    <property type="molecule type" value="Genomic_DNA"/>
</dbReference>
<keyword evidence="5" id="KW-1185">Reference proteome</keyword>
<dbReference type="GO" id="GO:0051782">
    <property type="term" value="P:negative regulation of cell division"/>
    <property type="evidence" value="ECO:0007669"/>
    <property type="project" value="TreeGrafter"/>
</dbReference>
<dbReference type="KEGG" id="mhu:Mhun_0244"/>
<dbReference type="FunCoup" id="Q2FUE8">
    <property type="interactions" value="1"/>
</dbReference>
<dbReference type="Pfam" id="PF01656">
    <property type="entry name" value="CbiA"/>
    <property type="match status" value="1"/>
</dbReference>
<dbReference type="GO" id="GO:0005524">
    <property type="term" value="F:ATP binding"/>
    <property type="evidence" value="ECO:0007669"/>
    <property type="project" value="UniProtKB-KW"/>
</dbReference>
<evidence type="ECO:0000313" key="4">
    <source>
        <dbReference type="EMBL" id="ABD40016.1"/>
    </source>
</evidence>
<dbReference type="OrthoDB" id="31168at2157"/>
<dbReference type="GO" id="GO:0005829">
    <property type="term" value="C:cytosol"/>
    <property type="evidence" value="ECO:0007669"/>
    <property type="project" value="TreeGrafter"/>
</dbReference>
<evidence type="ECO:0000256" key="1">
    <source>
        <dbReference type="ARBA" id="ARBA00022741"/>
    </source>
</evidence>